<evidence type="ECO:0000256" key="6">
    <source>
        <dbReference type="ARBA" id="ARBA00023229"/>
    </source>
</evidence>
<dbReference type="PANTHER" id="PTHR43281:SF1">
    <property type="entry name" value="FARNESYL DIPHOSPHATE SYNTHASE"/>
    <property type="match status" value="1"/>
</dbReference>
<keyword evidence="6" id="KW-0414">Isoprene biosynthesis</keyword>
<evidence type="ECO:0000256" key="3">
    <source>
        <dbReference type="ARBA" id="ARBA00022679"/>
    </source>
</evidence>
<keyword evidence="3 7" id="KW-0808">Transferase</keyword>
<dbReference type="InterPro" id="IPR008949">
    <property type="entry name" value="Isoprenoid_synthase_dom_sf"/>
</dbReference>
<dbReference type="SFLD" id="SFLDS00005">
    <property type="entry name" value="Isoprenoid_Synthase_Type_I"/>
    <property type="match status" value="1"/>
</dbReference>
<dbReference type="GO" id="GO:0046872">
    <property type="term" value="F:metal ion binding"/>
    <property type="evidence" value="ECO:0007669"/>
    <property type="project" value="UniProtKB-KW"/>
</dbReference>
<keyword evidence="5" id="KW-0460">Magnesium</keyword>
<keyword evidence="8" id="KW-1185">Reference proteome</keyword>
<dbReference type="PANTHER" id="PTHR43281">
    <property type="entry name" value="FARNESYL DIPHOSPHATE SYNTHASE"/>
    <property type="match status" value="1"/>
</dbReference>
<comment type="cofactor">
    <cofactor evidence="1">
        <name>Mg(2+)</name>
        <dbReference type="ChEBI" id="CHEBI:18420"/>
    </cofactor>
</comment>
<dbReference type="Pfam" id="PF00348">
    <property type="entry name" value="polyprenyl_synt"/>
    <property type="match status" value="1"/>
</dbReference>
<dbReference type="EMBL" id="PKOZ01000007">
    <property type="protein sequence ID" value="PQD94876.1"/>
    <property type="molecule type" value="Genomic_DNA"/>
</dbReference>
<proteinExistence type="inferred from homology"/>
<protein>
    <submittedName>
        <fullName evidence="7">Geranyl transferase</fullName>
    </submittedName>
</protein>
<evidence type="ECO:0000256" key="5">
    <source>
        <dbReference type="ARBA" id="ARBA00022842"/>
    </source>
</evidence>
<dbReference type="SUPFAM" id="SSF48576">
    <property type="entry name" value="Terpenoid synthases"/>
    <property type="match status" value="2"/>
</dbReference>
<evidence type="ECO:0000256" key="4">
    <source>
        <dbReference type="ARBA" id="ARBA00022723"/>
    </source>
</evidence>
<dbReference type="GO" id="GO:0004659">
    <property type="term" value="F:prenyltransferase activity"/>
    <property type="evidence" value="ECO:0007669"/>
    <property type="project" value="InterPro"/>
</dbReference>
<gene>
    <name evidence="7" type="ORF">CYL18_12785</name>
</gene>
<name>A0A2S7MYN0_9BACI</name>
<evidence type="ECO:0000256" key="2">
    <source>
        <dbReference type="ARBA" id="ARBA00006706"/>
    </source>
</evidence>
<keyword evidence="4" id="KW-0479">Metal-binding</keyword>
<dbReference type="GO" id="GO:0008299">
    <property type="term" value="P:isoprenoid biosynthetic process"/>
    <property type="evidence" value="ECO:0007669"/>
    <property type="project" value="UniProtKB-KW"/>
</dbReference>
<evidence type="ECO:0000313" key="8">
    <source>
        <dbReference type="Proteomes" id="UP000239663"/>
    </source>
</evidence>
<dbReference type="InterPro" id="IPR000092">
    <property type="entry name" value="Polyprenyl_synt"/>
</dbReference>
<dbReference type="CDD" id="cd00685">
    <property type="entry name" value="Trans_IPPS_HT"/>
    <property type="match status" value="1"/>
</dbReference>
<comment type="caution">
    <text evidence="7">The sequence shown here is derived from an EMBL/GenBank/DDBJ whole genome shotgun (WGS) entry which is preliminary data.</text>
</comment>
<accession>A0A2S7MYN0</accession>
<sequence length="786" mass="90338">MKEVVVMKENHSSYQSAEIRANRYFKKLREETIEKHFIPVLTADMSEWKVNHINFRLHKGAKKDPSIGYRPYLQWLDYTGKLDSYLRRSVAYLYMRDLGKAIDTDKAEKEIDQTAQRLKKHVANPSNEKADSLSKASLYRWGEKEGIELSVIWLFAKLKRVSEHIPDELDAEHAQRKLIKIIAGVLLHAYDEMGEDIQGDERAAKLDEAIRLGYAYGLTYPFVDDLLDSSYLTSEEKEQYSAMIRTALLTREIPPLGDWAENKKKLIAYIHAELSEAFAYIKSHQTPEALNTFFSESYVFFHAQELDRNKDMNELIYTNEELYVPVILKSASSRLIIRSVIGAQEDKGFDDRTFYYGIYNQLADDFTDLFDDLQAGAVTPYTYYWTHHKERPDLVNPFELYFGVIANLIHDVYSDSELAREVILDRAINGLKRNKLRFGPNRYKEVMAVFAAGMPEFMRIIQRFVKKAEDVDFFDKLLRDHMIDHLREDRQGRDAFTVLASELRDEMHSFLPIEEAIIGELPEERTLHEAANYSLMADGKRIRPVVAWMMGMELGLKKQEMIPVLKSLEYMHTASLIFDDLPSQDNAAARRGQPALHIAYNSAIAELTGIFLIQKATLEQASIQAFSPQAVLSLIQYSAKAAMDMCRGQVLDLEEKTGEMSLEELNTMCFYKTGIGFEASLIMPAILAEADEQEKLALKRFAQHAGIAFQIRDDLLDAEGDEETLGKTAGQDEKNERSTFVTVLGFDGARKQMWHHYCEAIETLPQIKCNTSFLKHLLDYIINRSR</sequence>
<dbReference type="Gene3D" id="1.10.600.10">
    <property type="entry name" value="Farnesyl Diphosphate Synthase"/>
    <property type="match status" value="1"/>
</dbReference>
<dbReference type="Proteomes" id="UP000239663">
    <property type="component" value="Unassembled WGS sequence"/>
</dbReference>
<dbReference type="AlphaFoldDB" id="A0A2S7MYN0"/>
<comment type="similarity">
    <text evidence="2">Belongs to the FPP/GGPP synthase family.</text>
</comment>
<dbReference type="PROSITE" id="PS00723">
    <property type="entry name" value="POLYPRENYL_SYNTHASE_1"/>
    <property type="match status" value="1"/>
</dbReference>
<organism evidence="7 8">
    <name type="scientific">Pradoshia eiseniae</name>
    <dbReference type="NCBI Taxonomy" id="2064768"/>
    <lineage>
        <taxon>Bacteria</taxon>
        <taxon>Bacillati</taxon>
        <taxon>Bacillota</taxon>
        <taxon>Bacilli</taxon>
        <taxon>Bacillales</taxon>
        <taxon>Bacillaceae</taxon>
        <taxon>Pradoshia</taxon>
    </lineage>
</organism>
<dbReference type="InterPro" id="IPR033749">
    <property type="entry name" value="Polyprenyl_synt_CS"/>
</dbReference>
<dbReference type="SFLD" id="SFLDG01017">
    <property type="entry name" value="Polyprenyl_Transferase_Like"/>
    <property type="match status" value="1"/>
</dbReference>
<evidence type="ECO:0000313" key="7">
    <source>
        <dbReference type="EMBL" id="PQD94876.1"/>
    </source>
</evidence>
<reference evidence="7 8" key="1">
    <citation type="submission" date="2017-12" db="EMBL/GenBank/DDBJ databases">
        <title>Taxonomic description and draft genome of Pradoshia cofamensis Gen. nov., sp. nov., a thermotolerant bacillale isolated from anterior gut of earthworm Eisenia fetida.</title>
        <authorList>
            <person name="Saha T."/>
            <person name="Chakraborty R."/>
        </authorList>
    </citation>
    <scope>NUCLEOTIDE SEQUENCE [LARGE SCALE GENOMIC DNA]</scope>
    <source>
        <strain evidence="7 8">EAG3</strain>
    </source>
</reference>
<evidence type="ECO:0000256" key="1">
    <source>
        <dbReference type="ARBA" id="ARBA00001946"/>
    </source>
</evidence>
<dbReference type="OrthoDB" id="9805316at2"/>